<dbReference type="PANTHER" id="PTHR30574">
    <property type="entry name" value="INNER MEMBRANE PROTEIN YEDE"/>
    <property type="match status" value="1"/>
</dbReference>
<comment type="caution">
    <text evidence="10">The sequence shown here is derived from an EMBL/GenBank/DDBJ whole genome shotgun (WGS) entry which is preliminary data.</text>
</comment>
<evidence type="ECO:0000313" key="10">
    <source>
        <dbReference type="EMBL" id="TVM15217.1"/>
    </source>
</evidence>
<proteinExistence type="inferred from homology"/>
<dbReference type="GO" id="GO:0005886">
    <property type="term" value="C:plasma membrane"/>
    <property type="evidence" value="ECO:0007669"/>
    <property type="project" value="UniProtKB-SubCell"/>
</dbReference>
<keyword evidence="7 9" id="KW-0472">Membrane</keyword>
<protein>
    <recommendedName>
        <fullName evidence="12">Sulphur transport domain-containing protein</fullName>
    </recommendedName>
</protein>
<reference evidence="10 11" key="1">
    <citation type="submission" date="2018-06" db="EMBL/GenBank/DDBJ databases">
        <title>Complete genome of Desulfovibrio indonesiensis P37SLT.</title>
        <authorList>
            <person name="Crispim J.S."/>
            <person name="Vidigal P.M.P."/>
            <person name="Silva L.C.F."/>
            <person name="Laguardia C.N."/>
            <person name="Araujo L.C."/>
            <person name="Dias R.S."/>
            <person name="Sousa M.P."/>
            <person name="Paula S.O."/>
            <person name="Silva C."/>
        </authorList>
    </citation>
    <scope>NUCLEOTIDE SEQUENCE [LARGE SCALE GENOMIC DNA]</scope>
    <source>
        <strain evidence="10 11">P37SLT</strain>
    </source>
</reference>
<keyword evidence="11" id="KW-1185">Reference proteome</keyword>
<feature type="transmembrane region" description="Helical" evidence="9">
    <location>
        <begin position="36"/>
        <end position="69"/>
    </location>
</feature>
<gene>
    <name evidence="10" type="ORF">DPQ33_15940</name>
</gene>
<dbReference type="PANTHER" id="PTHR30574:SF1">
    <property type="entry name" value="SULPHUR TRANSPORT DOMAIN-CONTAINING PROTEIN"/>
    <property type="match status" value="1"/>
</dbReference>
<evidence type="ECO:0000313" key="11">
    <source>
        <dbReference type="Proteomes" id="UP000448292"/>
    </source>
</evidence>
<dbReference type="InterPro" id="IPR007272">
    <property type="entry name" value="Sulf_transp_TsuA/YedE"/>
</dbReference>
<evidence type="ECO:0000256" key="7">
    <source>
        <dbReference type="ARBA" id="ARBA00023136"/>
    </source>
</evidence>
<keyword evidence="2" id="KW-0813">Transport</keyword>
<comment type="similarity">
    <text evidence="8">Belongs to the TsuA/YedE (TC 9.B.102) family.</text>
</comment>
<accession>A0A7M3MB44</accession>
<evidence type="ECO:0000256" key="9">
    <source>
        <dbReference type="SAM" id="Phobius"/>
    </source>
</evidence>
<evidence type="ECO:0000256" key="8">
    <source>
        <dbReference type="ARBA" id="ARBA00035655"/>
    </source>
</evidence>
<dbReference type="Proteomes" id="UP000448292">
    <property type="component" value="Unassembled WGS sequence"/>
</dbReference>
<dbReference type="EMBL" id="QMIE01000018">
    <property type="protein sequence ID" value="TVM15217.1"/>
    <property type="molecule type" value="Genomic_DNA"/>
</dbReference>
<keyword evidence="6 9" id="KW-1133">Transmembrane helix</keyword>
<feature type="transmembrane region" description="Helical" evidence="9">
    <location>
        <begin position="162"/>
        <end position="188"/>
    </location>
</feature>
<evidence type="ECO:0000256" key="2">
    <source>
        <dbReference type="ARBA" id="ARBA00022448"/>
    </source>
</evidence>
<dbReference type="AlphaFoldDB" id="A0A7M3MB44"/>
<evidence type="ECO:0000256" key="4">
    <source>
        <dbReference type="ARBA" id="ARBA00022519"/>
    </source>
</evidence>
<feature type="transmembrane region" description="Helical" evidence="9">
    <location>
        <begin position="129"/>
        <end position="150"/>
    </location>
</feature>
<evidence type="ECO:0000256" key="6">
    <source>
        <dbReference type="ARBA" id="ARBA00022989"/>
    </source>
</evidence>
<feature type="transmembrane region" description="Helical" evidence="9">
    <location>
        <begin position="90"/>
        <end position="117"/>
    </location>
</feature>
<evidence type="ECO:0000256" key="5">
    <source>
        <dbReference type="ARBA" id="ARBA00022692"/>
    </source>
</evidence>
<comment type="subcellular location">
    <subcellularLocation>
        <location evidence="1">Cell inner membrane</location>
        <topology evidence="1">Multi-pass membrane protein</topology>
    </subcellularLocation>
</comment>
<sequence>MVIGLALPSAFAHAQPEAAASVWSEARWSPYVCGAGIGVVCWLAFLFSHSGIGASGAFAQTAGMIEAAIRGRDRVWNRKFYSETGPGVDWLWMLVAGVVVGSVASSAMSGSFAWVLIPEMWESAFGPSVLPRIATAFAGGMLLGFGARMAGGCTSGHGISGALQLVVSSWVAAACFFIGGVVTAHLIYP</sequence>
<keyword evidence="4" id="KW-0997">Cell inner membrane</keyword>
<keyword evidence="3" id="KW-1003">Cell membrane</keyword>
<evidence type="ECO:0008006" key="12">
    <source>
        <dbReference type="Google" id="ProtNLM"/>
    </source>
</evidence>
<evidence type="ECO:0000256" key="3">
    <source>
        <dbReference type="ARBA" id="ARBA00022475"/>
    </source>
</evidence>
<dbReference type="OrthoDB" id="9814020at2"/>
<dbReference type="Pfam" id="PF04143">
    <property type="entry name" value="Sulf_transp"/>
    <property type="match status" value="1"/>
</dbReference>
<name>A0A7M3MB44_9BACT</name>
<evidence type="ECO:0000256" key="1">
    <source>
        <dbReference type="ARBA" id="ARBA00004429"/>
    </source>
</evidence>
<keyword evidence="5 9" id="KW-0812">Transmembrane</keyword>
<organism evidence="10 11">
    <name type="scientific">Oceanidesulfovibrio indonesiensis</name>
    <dbReference type="NCBI Taxonomy" id="54767"/>
    <lineage>
        <taxon>Bacteria</taxon>
        <taxon>Pseudomonadati</taxon>
        <taxon>Thermodesulfobacteriota</taxon>
        <taxon>Desulfovibrionia</taxon>
        <taxon>Desulfovibrionales</taxon>
        <taxon>Desulfovibrionaceae</taxon>
        <taxon>Oceanidesulfovibrio</taxon>
    </lineage>
</organism>